<keyword evidence="6 8" id="KW-1133">Transmembrane helix</keyword>
<organism evidence="9 10">
    <name type="scientific">Peltaster fructicola</name>
    <dbReference type="NCBI Taxonomy" id="286661"/>
    <lineage>
        <taxon>Eukaryota</taxon>
        <taxon>Fungi</taxon>
        <taxon>Dikarya</taxon>
        <taxon>Ascomycota</taxon>
        <taxon>Pezizomycotina</taxon>
        <taxon>Dothideomycetes</taxon>
        <taxon>Dothideomycetes incertae sedis</taxon>
        <taxon>Peltaster</taxon>
    </lineage>
</organism>
<evidence type="ECO:0000256" key="2">
    <source>
        <dbReference type="ARBA" id="ARBA00004653"/>
    </source>
</evidence>
<keyword evidence="5 8" id="KW-0812">Transmembrane</keyword>
<dbReference type="GO" id="GO:0009306">
    <property type="term" value="P:protein secretion"/>
    <property type="evidence" value="ECO:0007669"/>
    <property type="project" value="TreeGrafter"/>
</dbReference>
<feature type="transmembrane region" description="Helical" evidence="8">
    <location>
        <begin position="47"/>
        <end position="64"/>
    </location>
</feature>
<comment type="function">
    <text evidence="1 8">Golgi membrane protein involved in vesicular trafficking.</text>
</comment>
<evidence type="ECO:0000256" key="7">
    <source>
        <dbReference type="ARBA" id="ARBA00023136"/>
    </source>
</evidence>
<dbReference type="PANTHER" id="PTHR13019">
    <property type="entry name" value="GOLGI APPARATUS MEMBRANE PROTEIN TVP23"/>
    <property type="match status" value="1"/>
</dbReference>
<gene>
    <name evidence="9" type="ORF">AMS68_001748</name>
</gene>
<dbReference type="PANTHER" id="PTHR13019:SF7">
    <property type="entry name" value="GOLGI APPARATUS MEMBRANE PROTEIN TVP23"/>
    <property type="match status" value="1"/>
</dbReference>
<dbReference type="GO" id="GO:0000139">
    <property type="term" value="C:Golgi membrane"/>
    <property type="evidence" value="ECO:0007669"/>
    <property type="project" value="UniProtKB-SubCell"/>
</dbReference>
<dbReference type="OrthoDB" id="2151161at2759"/>
<dbReference type="Pfam" id="PF05832">
    <property type="entry name" value="DUF846"/>
    <property type="match status" value="1"/>
</dbReference>
<evidence type="ECO:0000256" key="4">
    <source>
        <dbReference type="ARBA" id="ARBA00013603"/>
    </source>
</evidence>
<dbReference type="AlphaFoldDB" id="A0A6H0XNK2"/>
<accession>A0A6H0XNK2</accession>
<evidence type="ECO:0000313" key="10">
    <source>
        <dbReference type="Proteomes" id="UP000503462"/>
    </source>
</evidence>
<feature type="transmembrane region" description="Helical" evidence="8">
    <location>
        <begin position="140"/>
        <end position="158"/>
    </location>
</feature>
<name>A0A6H0XNK2_9PEZI</name>
<reference evidence="9 10" key="1">
    <citation type="journal article" date="2016" name="Sci. Rep.">
        <title>Peltaster fructicola genome reveals evolution from an invasive phytopathogen to an ectophytic parasite.</title>
        <authorList>
            <person name="Xu C."/>
            <person name="Chen H."/>
            <person name="Gleason M.L."/>
            <person name="Xu J.R."/>
            <person name="Liu H."/>
            <person name="Zhang R."/>
            <person name="Sun G."/>
        </authorList>
    </citation>
    <scope>NUCLEOTIDE SEQUENCE [LARGE SCALE GENOMIC DNA]</scope>
    <source>
        <strain evidence="9 10">LNHT1506</strain>
    </source>
</reference>
<dbReference type="GO" id="GO:0016192">
    <property type="term" value="P:vesicle-mediated transport"/>
    <property type="evidence" value="ECO:0007669"/>
    <property type="project" value="TreeGrafter"/>
</dbReference>
<evidence type="ECO:0000256" key="1">
    <source>
        <dbReference type="ARBA" id="ARBA00003246"/>
    </source>
</evidence>
<dbReference type="EMBL" id="CP051139">
    <property type="protein sequence ID" value="QIW96230.1"/>
    <property type="molecule type" value="Genomic_DNA"/>
</dbReference>
<keyword evidence="7 8" id="KW-0472">Membrane</keyword>
<evidence type="ECO:0000256" key="5">
    <source>
        <dbReference type="ARBA" id="ARBA00022692"/>
    </source>
</evidence>
<evidence type="ECO:0000256" key="3">
    <source>
        <dbReference type="ARBA" id="ARBA00005467"/>
    </source>
</evidence>
<comment type="subcellular location">
    <subcellularLocation>
        <location evidence="2 8">Golgi apparatus membrane</location>
        <topology evidence="2 8">Multi-pass membrane protein</topology>
    </subcellularLocation>
</comment>
<evidence type="ECO:0000256" key="6">
    <source>
        <dbReference type="ARBA" id="ARBA00022989"/>
    </source>
</evidence>
<comment type="similarity">
    <text evidence="3 8">Belongs to the TVP23 family.</text>
</comment>
<feature type="transmembrane region" description="Helical" evidence="8">
    <location>
        <begin position="113"/>
        <end position="134"/>
    </location>
</feature>
<evidence type="ECO:0000256" key="8">
    <source>
        <dbReference type="RuleBase" id="RU361206"/>
    </source>
</evidence>
<dbReference type="InterPro" id="IPR008564">
    <property type="entry name" value="TVP23-like"/>
</dbReference>
<keyword evidence="10" id="KW-1185">Reference proteome</keyword>
<protein>
    <recommendedName>
        <fullName evidence="4 8">Golgi apparatus membrane protein TVP23</fullName>
    </recommendedName>
</protein>
<feature type="transmembrane region" description="Helical" evidence="8">
    <location>
        <begin position="20"/>
        <end position="41"/>
    </location>
</feature>
<evidence type="ECO:0000313" key="9">
    <source>
        <dbReference type="EMBL" id="QIW96230.1"/>
    </source>
</evidence>
<keyword evidence="8" id="KW-0333">Golgi apparatus</keyword>
<dbReference type="Proteomes" id="UP000503462">
    <property type="component" value="Chromosome 1"/>
</dbReference>
<sequence length="196" mass="21877">MADIQGADGTLNWRLSSHPITLVTFLTFRASSLLVYLLGWLFSNDQVLIFIITILLLAADFYYLKNIAGRRLVGLRWWNEVNPQGGDTHWVFESAPAANEPGGRVMSKTDKRFFWLALYAQPALWLTLGIVAMFRFHLTYLILVGIALVLTITNTLAFSRCDKFSQASGLVERGLYSGSLARNLGGAVVSRLFTRG</sequence>
<proteinExistence type="inferred from homology"/>